<dbReference type="Proteomes" id="UP000887159">
    <property type="component" value="Unassembled WGS sequence"/>
</dbReference>
<dbReference type="AlphaFoldDB" id="A0A8X6VA56"/>
<evidence type="ECO:0000313" key="3">
    <source>
        <dbReference type="Proteomes" id="UP000887159"/>
    </source>
</evidence>
<keyword evidence="1" id="KW-0812">Transmembrane</keyword>
<keyword evidence="1" id="KW-0472">Membrane</keyword>
<evidence type="ECO:0000256" key="1">
    <source>
        <dbReference type="SAM" id="Phobius"/>
    </source>
</evidence>
<keyword evidence="3" id="KW-1185">Reference proteome</keyword>
<proteinExistence type="predicted"/>
<comment type="caution">
    <text evidence="2">The sequence shown here is derived from an EMBL/GenBank/DDBJ whole genome shotgun (WGS) entry which is preliminary data.</text>
</comment>
<keyword evidence="1" id="KW-1133">Transmembrane helix</keyword>
<protein>
    <submittedName>
        <fullName evidence="2">Uncharacterized protein</fullName>
    </submittedName>
</protein>
<gene>
    <name evidence="2" type="ORF">TNCV_1341671</name>
</gene>
<feature type="transmembrane region" description="Helical" evidence="1">
    <location>
        <begin position="63"/>
        <end position="85"/>
    </location>
</feature>
<name>A0A8X6VA56_TRICX</name>
<evidence type="ECO:0000313" key="2">
    <source>
        <dbReference type="EMBL" id="GFY00069.1"/>
    </source>
</evidence>
<organism evidence="2 3">
    <name type="scientific">Trichonephila clavipes</name>
    <name type="common">Golden silk orbweaver</name>
    <name type="synonym">Nephila clavipes</name>
    <dbReference type="NCBI Taxonomy" id="2585209"/>
    <lineage>
        <taxon>Eukaryota</taxon>
        <taxon>Metazoa</taxon>
        <taxon>Ecdysozoa</taxon>
        <taxon>Arthropoda</taxon>
        <taxon>Chelicerata</taxon>
        <taxon>Arachnida</taxon>
        <taxon>Araneae</taxon>
        <taxon>Araneomorphae</taxon>
        <taxon>Entelegynae</taxon>
        <taxon>Araneoidea</taxon>
        <taxon>Nephilidae</taxon>
        <taxon>Trichonephila</taxon>
    </lineage>
</organism>
<dbReference type="EMBL" id="BMAU01021216">
    <property type="protein sequence ID" value="GFY00069.1"/>
    <property type="molecule type" value="Genomic_DNA"/>
</dbReference>
<sequence length="91" mass="10192">MSEHVVMFTATLHPQLGENCPKRLLQICLCDIALILGERCFAAFLPISPQPQLSHSPIIQHNIMHVPVISVRLLFLVVLSCGSFLKRSHHV</sequence>
<reference evidence="2" key="1">
    <citation type="submission" date="2020-08" db="EMBL/GenBank/DDBJ databases">
        <title>Multicomponent nature underlies the extraordinary mechanical properties of spider dragline silk.</title>
        <authorList>
            <person name="Kono N."/>
            <person name="Nakamura H."/>
            <person name="Mori M."/>
            <person name="Yoshida Y."/>
            <person name="Ohtoshi R."/>
            <person name="Malay A.D."/>
            <person name="Moran D.A.P."/>
            <person name="Tomita M."/>
            <person name="Numata K."/>
            <person name="Arakawa K."/>
        </authorList>
    </citation>
    <scope>NUCLEOTIDE SEQUENCE</scope>
</reference>
<accession>A0A8X6VA56</accession>